<protein>
    <submittedName>
        <fullName evidence="1">Macrocin-O-methyltransferase TylF</fullName>
    </submittedName>
</protein>
<dbReference type="Gene3D" id="3.40.50.150">
    <property type="entry name" value="Vaccinia Virus protein VP39"/>
    <property type="match status" value="1"/>
</dbReference>
<dbReference type="InterPro" id="IPR029063">
    <property type="entry name" value="SAM-dependent_MTases_sf"/>
</dbReference>
<dbReference type="GO" id="GO:0008168">
    <property type="term" value="F:methyltransferase activity"/>
    <property type="evidence" value="ECO:0007669"/>
    <property type="project" value="UniProtKB-KW"/>
</dbReference>
<evidence type="ECO:0000313" key="2">
    <source>
        <dbReference type="Proteomes" id="UP000318297"/>
    </source>
</evidence>
<dbReference type="Proteomes" id="UP000318297">
    <property type="component" value="Unassembled WGS sequence"/>
</dbReference>
<accession>A0A561DVM6</accession>
<keyword evidence="1" id="KW-0489">Methyltransferase</keyword>
<dbReference type="AlphaFoldDB" id="A0A561DVM6"/>
<dbReference type="EMBL" id="VIVQ01000005">
    <property type="protein sequence ID" value="TWE07415.1"/>
    <property type="molecule type" value="Genomic_DNA"/>
</dbReference>
<comment type="caution">
    <text evidence="1">The sequence shown here is derived from an EMBL/GenBank/DDBJ whole genome shotgun (WGS) entry which is preliminary data.</text>
</comment>
<dbReference type="InterPro" id="IPR008884">
    <property type="entry name" value="TylF_MeTrfase"/>
</dbReference>
<keyword evidence="2" id="KW-1185">Reference proteome</keyword>
<dbReference type="OrthoDB" id="3826968at2"/>
<dbReference type="SUPFAM" id="SSF53335">
    <property type="entry name" value="S-adenosyl-L-methionine-dependent methyltransferases"/>
    <property type="match status" value="1"/>
</dbReference>
<dbReference type="RefSeq" id="WP_145230685.1">
    <property type="nucleotide sequence ID" value="NZ_VIVQ01000005.1"/>
</dbReference>
<sequence length="268" mass="30708">MDRHFSVRRFVRSFGYDIVRSRSRHPQIDIDGIPPDISIDDRETWEMVREYTMTSPERVSSLCAAVRYVINNNISGAIVECGVWKGGSMMAAARTLMNHSILDRDLFLFDTFTQMPPPNKNDIDFMGRSADTLMAGAKSNSWLWARNSFQATRSNLLSVGYPEQRIHLVQGLVEETIPHQAPSDIAILRLDTDWYSSTKHELEHLFPRVAPYGVIIIDDYGHWLGAKRAVDEYFENHRIQPLLHRIDYTGRIAIKLPNSKDSAQFLPS</sequence>
<dbReference type="PANTHER" id="PTHR40036">
    <property type="entry name" value="MACROCIN O-METHYLTRANSFERASE"/>
    <property type="match status" value="1"/>
</dbReference>
<reference evidence="1 2" key="1">
    <citation type="submission" date="2019-06" db="EMBL/GenBank/DDBJ databases">
        <title>Sequencing the genomes of 1000 actinobacteria strains.</title>
        <authorList>
            <person name="Klenk H.-P."/>
        </authorList>
    </citation>
    <scope>NUCLEOTIDE SEQUENCE [LARGE SCALE GENOMIC DNA]</scope>
    <source>
        <strain evidence="1 2">DSM 19560</strain>
    </source>
</reference>
<gene>
    <name evidence="1" type="ORF">BKA23_3432</name>
</gene>
<dbReference type="GO" id="GO:0032259">
    <property type="term" value="P:methylation"/>
    <property type="evidence" value="ECO:0007669"/>
    <property type="project" value="UniProtKB-KW"/>
</dbReference>
<dbReference type="PANTHER" id="PTHR40036:SF1">
    <property type="entry name" value="MACROCIN O-METHYLTRANSFERASE"/>
    <property type="match status" value="1"/>
</dbReference>
<proteinExistence type="predicted"/>
<dbReference type="Pfam" id="PF05711">
    <property type="entry name" value="TylF"/>
    <property type="match status" value="1"/>
</dbReference>
<evidence type="ECO:0000313" key="1">
    <source>
        <dbReference type="EMBL" id="TWE07415.1"/>
    </source>
</evidence>
<organism evidence="1 2">
    <name type="scientific">Rudaeicoccus suwonensis</name>
    <dbReference type="NCBI Taxonomy" id="657409"/>
    <lineage>
        <taxon>Bacteria</taxon>
        <taxon>Bacillati</taxon>
        <taxon>Actinomycetota</taxon>
        <taxon>Actinomycetes</taxon>
        <taxon>Micrococcales</taxon>
        <taxon>Dermacoccaceae</taxon>
        <taxon>Rudaeicoccus</taxon>
    </lineage>
</organism>
<name>A0A561DVM6_9MICO</name>
<keyword evidence="1" id="KW-0808">Transferase</keyword>